<comment type="caution">
    <text evidence="1">The sequence shown here is derived from an EMBL/GenBank/DDBJ whole genome shotgun (WGS) entry which is preliminary data.</text>
</comment>
<proteinExistence type="predicted"/>
<dbReference type="Proteomes" id="UP001281147">
    <property type="component" value="Unassembled WGS sequence"/>
</dbReference>
<protein>
    <submittedName>
        <fullName evidence="1">Uncharacterized protein</fullName>
    </submittedName>
</protein>
<reference evidence="1" key="1">
    <citation type="submission" date="2023-07" db="EMBL/GenBank/DDBJ databases">
        <title>Black Yeasts Isolated from many extreme environments.</title>
        <authorList>
            <person name="Coleine C."/>
            <person name="Stajich J.E."/>
            <person name="Selbmann L."/>
        </authorList>
    </citation>
    <scope>NUCLEOTIDE SEQUENCE</scope>
    <source>
        <strain evidence="1">CCFEE 5714</strain>
    </source>
</reference>
<gene>
    <name evidence="1" type="ORF">LTR37_015243</name>
</gene>
<name>A0ACC3MST7_9PEZI</name>
<evidence type="ECO:0000313" key="1">
    <source>
        <dbReference type="EMBL" id="KAK3701821.1"/>
    </source>
</evidence>
<keyword evidence="2" id="KW-1185">Reference proteome</keyword>
<dbReference type="EMBL" id="JAUTXU010000168">
    <property type="protein sequence ID" value="KAK3701821.1"/>
    <property type="molecule type" value="Genomic_DNA"/>
</dbReference>
<organism evidence="1 2">
    <name type="scientific">Vermiconidia calcicola</name>
    <dbReference type="NCBI Taxonomy" id="1690605"/>
    <lineage>
        <taxon>Eukaryota</taxon>
        <taxon>Fungi</taxon>
        <taxon>Dikarya</taxon>
        <taxon>Ascomycota</taxon>
        <taxon>Pezizomycotina</taxon>
        <taxon>Dothideomycetes</taxon>
        <taxon>Dothideomycetidae</taxon>
        <taxon>Mycosphaerellales</taxon>
        <taxon>Extremaceae</taxon>
        <taxon>Vermiconidia</taxon>
    </lineage>
</organism>
<sequence>MNDHEPLVDKWYFLTAGDLQLGIQYGHPTPFEVIQAYKRDKVAYVYQINLVCLMAGGKECYAGNAAFMATLGGVHRQTFAPTQAAATSFALNLDSPDSPNMLDIPLLKCRPAYGRPADIRTEYEEPRSFDPDTAGDGTLFPDTVRDETLFMASQSHWTRSKPPACAAVVEPLQPYPTTVPPLTTPENDDIMGQFSAYNPCADDGVGPNGRPLRAFDHILPRRISVKIVDDGYIIAYWMLADPRIEAYDIIDRMVIRTGRAGFDEVEFNINEAARVWCESHHVLWTKGPEDASHDKTVIGDLLPRQLASNTWWEIDLNTKLVRRPGSKRDLWYPRPYQQPTGPDLQYAGDLQGMAFNGGASNSARVCRALQAADEVFEETDEDSEMDEDN</sequence>
<evidence type="ECO:0000313" key="2">
    <source>
        <dbReference type="Proteomes" id="UP001281147"/>
    </source>
</evidence>
<accession>A0ACC3MST7</accession>